<evidence type="ECO:0000313" key="2">
    <source>
        <dbReference type="Proteomes" id="UP000441455"/>
    </source>
</evidence>
<dbReference type="Proteomes" id="UP000441455">
    <property type="component" value="Unassembled WGS sequence"/>
</dbReference>
<dbReference type="OrthoDB" id="9813391at2"/>
<evidence type="ECO:0000313" key="1">
    <source>
        <dbReference type="EMBL" id="MSS82624.1"/>
    </source>
</evidence>
<dbReference type="AlphaFoldDB" id="A0A6N7VLN5"/>
<sequence length="272" mass="29697">MKVRTIQADPSGNITLYVLDPVPQENRKELNRQLLALDPSVEQVGCLSFKEDQPQVEMMGGEFCGNATRSAGACALFYQGKKEGEYQVTCSGCPTPLPVSAKKIRENLYDATVQLPPPLSIGKIRLSYERESVECQEVVLPGITHYVYFTLNVDEVDQDQLFYSLQREISRGTEPEAYGLMLVEISTLKVIPIVYVSATGTLYHEKSCGSGSAAVAAALAHRQKRSLAATLQEPGGRIDIEADWKDGEIISLTIGGPVRLGAETLVDTDQGK</sequence>
<protein>
    <recommendedName>
        <fullName evidence="3">Diaminopimelate epimerase</fullName>
    </recommendedName>
</protein>
<comment type="caution">
    <text evidence="1">The sequence shown here is derived from an EMBL/GenBank/DDBJ whole genome shotgun (WGS) entry which is preliminary data.</text>
</comment>
<proteinExistence type="predicted"/>
<evidence type="ECO:0008006" key="3">
    <source>
        <dbReference type="Google" id="ProtNLM"/>
    </source>
</evidence>
<reference evidence="1 2" key="1">
    <citation type="submission" date="2019-08" db="EMBL/GenBank/DDBJ databases">
        <title>In-depth cultivation of the pig gut microbiome towards novel bacterial diversity and tailored functional studies.</title>
        <authorList>
            <person name="Wylensek D."/>
            <person name="Hitch T.C.A."/>
            <person name="Clavel T."/>
        </authorList>
    </citation>
    <scope>NUCLEOTIDE SEQUENCE [LARGE SCALE GENOMIC DNA]</scope>
    <source>
        <strain evidence="1 2">WCA-389-WT-5B</strain>
    </source>
</reference>
<accession>A0A6N7VLN5</accession>
<organism evidence="1 2">
    <name type="scientific">Acidaminococcus fermentans</name>
    <dbReference type="NCBI Taxonomy" id="905"/>
    <lineage>
        <taxon>Bacteria</taxon>
        <taxon>Bacillati</taxon>
        <taxon>Bacillota</taxon>
        <taxon>Negativicutes</taxon>
        <taxon>Acidaminococcales</taxon>
        <taxon>Acidaminococcaceae</taxon>
        <taxon>Acidaminococcus</taxon>
    </lineage>
</organism>
<dbReference type="InterPro" id="IPR058944">
    <property type="entry name" value="CntK-like"/>
</dbReference>
<dbReference type="SUPFAM" id="SSF54506">
    <property type="entry name" value="Diaminopimelate epimerase-like"/>
    <property type="match status" value="1"/>
</dbReference>
<dbReference type="RefSeq" id="WP_022487431.1">
    <property type="nucleotide sequence ID" value="NZ_CALEXD010000016.1"/>
</dbReference>
<dbReference type="Pfam" id="PF26317">
    <property type="entry name" value="CntK_N"/>
    <property type="match status" value="1"/>
</dbReference>
<dbReference type="Gene3D" id="3.10.310.10">
    <property type="entry name" value="Diaminopimelate Epimerase, Chain A, domain 1"/>
    <property type="match status" value="2"/>
</dbReference>
<dbReference type="EMBL" id="VULN01000011">
    <property type="protein sequence ID" value="MSS82624.1"/>
    <property type="molecule type" value="Genomic_DNA"/>
</dbReference>
<gene>
    <name evidence="1" type="ORF">FX155_08470</name>
</gene>
<name>A0A6N7VLN5_ACIFE</name>